<dbReference type="PANTHER" id="PTHR23419">
    <property type="entry name" value="DIVALENT CATION TOLERANCE CUTA-RELATED"/>
    <property type="match status" value="1"/>
</dbReference>
<comment type="similarity">
    <text evidence="1">Belongs to the CutA family.</text>
</comment>
<dbReference type="InterPro" id="IPR004323">
    <property type="entry name" value="Ion_tolerance_CutA"/>
</dbReference>
<comment type="caution">
    <text evidence="2">The sequence shown here is derived from an EMBL/GenBank/DDBJ whole genome shotgun (WGS) entry which is preliminary data.</text>
</comment>
<gene>
    <name evidence="2" type="ORF">FHS13_003756</name>
</gene>
<keyword evidence="3" id="KW-1185">Reference proteome</keyword>
<dbReference type="Pfam" id="PF03091">
    <property type="entry name" value="CutA1"/>
    <property type="match status" value="1"/>
</dbReference>
<organism evidence="2 3">
    <name type="scientific">Nocardiopsis algeriensis</name>
    <dbReference type="NCBI Taxonomy" id="1478215"/>
    <lineage>
        <taxon>Bacteria</taxon>
        <taxon>Bacillati</taxon>
        <taxon>Actinomycetota</taxon>
        <taxon>Actinomycetes</taxon>
        <taxon>Streptosporangiales</taxon>
        <taxon>Nocardiopsidaceae</taxon>
        <taxon>Nocardiopsis</taxon>
    </lineage>
</organism>
<dbReference type="AlphaFoldDB" id="A0A841ISX1"/>
<dbReference type="InterPro" id="IPR011322">
    <property type="entry name" value="N-reg_PII-like_a/b"/>
</dbReference>
<dbReference type="SUPFAM" id="SSF54913">
    <property type="entry name" value="GlnB-like"/>
    <property type="match status" value="1"/>
</dbReference>
<dbReference type="GO" id="GO:0005507">
    <property type="term" value="F:copper ion binding"/>
    <property type="evidence" value="ECO:0007669"/>
    <property type="project" value="TreeGrafter"/>
</dbReference>
<dbReference type="EMBL" id="JACHJO010000012">
    <property type="protein sequence ID" value="MBB6121777.1"/>
    <property type="molecule type" value="Genomic_DNA"/>
</dbReference>
<evidence type="ECO:0000256" key="1">
    <source>
        <dbReference type="ARBA" id="ARBA00010169"/>
    </source>
</evidence>
<dbReference type="PANTHER" id="PTHR23419:SF8">
    <property type="entry name" value="FI09726P"/>
    <property type="match status" value="1"/>
</dbReference>
<dbReference type="Gene3D" id="3.30.70.120">
    <property type="match status" value="1"/>
</dbReference>
<protein>
    <submittedName>
        <fullName evidence="2">Periplasmic divalent cation tolerance protein</fullName>
    </submittedName>
</protein>
<reference evidence="2 3" key="1">
    <citation type="submission" date="2020-08" db="EMBL/GenBank/DDBJ databases">
        <title>Genomic Encyclopedia of Type Strains, Phase III (KMG-III): the genomes of soil and plant-associated and newly described type strains.</title>
        <authorList>
            <person name="Whitman W."/>
        </authorList>
    </citation>
    <scope>NUCLEOTIDE SEQUENCE [LARGE SCALE GENOMIC DNA]</scope>
    <source>
        <strain evidence="2 3">CECT 8712</strain>
    </source>
</reference>
<dbReference type="Proteomes" id="UP000536604">
    <property type="component" value="Unassembled WGS sequence"/>
</dbReference>
<evidence type="ECO:0000313" key="2">
    <source>
        <dbReference type="EMBL" id="MBB6121777.1"/>
    </source>
</evidence>
<dbReference type="GO" id="GO:0010038">
    <property type="term" value="P:response to metal ion"/>
    <property type="evidence" value="ECO:0007669"/>
    <property type="project" value="InterPro"/>
</dbReference>
<dbReference type="InterPro" id="IPR015867">
    <property type="entry name" value="N-reg_PII/ATP_PRibTrfase_C"/>
</dbReference>
<proteinExistence type="inferred from homology"/>
<accession>A0A841ISX1</accession>
<name>A0A841ISX1_9ACTN</name>
<dbReference type="RefSeq" id="WP_184293228.1">
    <property type="nucleotide sequence ID" value="NZ_JACHJO010000012.1"/>
</dbReference>
<evidence type="ECO:0000313" key="3">
    <source>
        <dbReference type="Proteomes" id="UP000536604"/>
    </source>
</evidence>
<sequence>MSGSPQVLRVEITVDSREGADRLAASMVERRLAACAQVGGPITSHYRWEGENQRDEEWMIVAKTAADRLDDLVGHVVAEHPYDVPEVVAVPVAGGNPAYLEWVCDETRRDVAE</sequence>